<comment type="caution">
    <text evidence="5">The sequence shown here is derived from an EMBL/GenBank/DDBJ whole genome shotgun (WGS) entry which is preliminary data.</text>
</comment>
<keyword evidence="3" id="KW-0472">Membrane</keyword>
<feature type="transmembrane region" description="Helical" evidence="3">
    <location>
        <begin position="163"/>
        <end position="181"/>
    </location>
</feature>
<evidence type="ECO:0000256" key="3">
    <source>
        <dbReference type="SAM" id="Phobius"/>
    </source>
</evidence>
<feature type="transmembrane region" description="Helical" evidence="3">
    <location>
        <begin position="76"/>
        <end position="95"/>
    </location>
</feature>
<feature type="transmembrane region" description="Helical" evidence="3">
    <location>
        <begin position="101"/>
        <end position="128"/>
    </location>
</feature>
<dbReference type="Pfam" id="PF01757">
    <property type="entry name" value="Acyl_transf_3"/>
    <property type="match status" value="1"/>
</dbReference>
<keyword evidence="3" id="KW-0812">Transmembrane</keyword>
<organism evidence="5 6">
    <name type="scientific">Paenibacillus oenotherae</name>
    <dbReference type="NCBI Taxonomy" id="1435645"/>
    <lineage>
        <taxon>Bacteria</taxon>
        <taxon>Bacillati</taxon>
        <taxon>Bacillota</taxon>
        <taxon>Bacilli</taxon>
        <taxon>Bacillales</taxon>
        <taxon>Paenibacillaceae</taxon>
        <taxon>Paenibacillus</taxon>
    </lineage>
</organism>
<protein>
    <submittedName>
        <fullName evidence="5">Fucose 4-O-acetylase</fullName>
    </submittedName>
</protein>
<evidence type="ECO:0000256" key="1">
    <source>
        <dbReference type="ARBA" id="ARBA00004370"/>
    </source>
</evidence>
<keyword evidence="6" id="KW-1185">Reference proteome</keyword>
<feature type="transmembrane region" description="Helical" evidence="3">
    <location>
        <begin position="240"/>
        <end position="259"/>
    </location>
</feature>
<accession>A0ABS7DB86</accession>
<feature type="transmembrane region" description="Helical" evidence="3">
    <location>
        <begin position="12"/>
        <end position="32"/>
    </location>
</feature>
<gene>
    <name evidence="5" type="ORF">K0T92_20735</name>
</gene>
<dbReference type="InterPro" id="IPR002656">
    <property type="entry name" value="Acyl_transf_3_dom"/>
</dbReference>
<comment type="similarity">
    <text evidence="2">Belongs to the acyltransferase 3 family.</text>
</comment>
<feature type="transmembrane region" description="Helical" evidence="3">
    <location>
        <begin position="140"/>
        <end position="157"/>
    </location>
</feature>
<evidence type="ECO:0000313" key="5">
    <source>
        <dbReference type="EMBL" id="MBW7477146.1"/>
    </source>
</evidence>
<feature type="transmembrane region" description="Helical" evidence="3">
    <location>
        <begin position="193"/>
        <end position="220"/>
    </location>
</feature>
<dbReference type="RefSeq" id="WP_219874392.1">
    <property type="nucleotide sequence ID" value="NZ_JAHZIJ010000020.1"/>
</dbReference>
<feature type="transmembrane region" description="Helical" evidence="3">
    <location>
        <begin position="44"/>
        <end position="64"/>
    </location>
</feature>
<feature type="transmembrane region" description="Helical" evidence="3">
    <location>
        <begin position="271"/>
        <end position="291"/>
    </location>
</feature>
<dbReference type="EMBL" id="JAHZIJ010000020">
    <property type="protein sequence ID" value="MBW7477146.1"/>
    <property type="molecule type" value="Genomic_DNA"/>
</dbReference>
<dbReference type="Proteomes" id="UP000812277">
    <property type="component" value="Unassembled WGS sequence"/>
</dbReference>
<dbReference type="PANTHER" id="PTHR37312:SF1">
    <property type="entry name" value="MEMBRANE-BOUND ACYLTRANSFERASE YKRP-RELATED"/>
    <property type="match status" value="1"/>
</dbReference>
<evidence type="ECO:0000259" key="4">
    <source>
        <dbReference type="Pfam" id="PF01757"/>
    </source>
</evidence>
<keyword evidence="3" id="KW-1133">Transmembrane helix</keyword>
<feature type="transmembrane region" description="Helical" evidence="3">
    <location>
        <begin position="297"/>
        <end position="315"/>
    </location>
</feature>
<sequence length="350" mass="39346">MHILDDRRGALHTYITNVKFILIALVVSANMLEPVISRSDTAFTLYKAIYLFHIPAFVLVMGYMARESQPADGSRFSFRAIAVIGYQYVLFQSLYTLADAFFFHASGIVHSFFMPYSLLWFLCSHLCWKLLLPLFMKLRHPLTASVLLGIAVGYIPWDGSWLSISRTFVFFPFFIAGYRMRRWGNWQSAANHWRAAAIGCGAVIITALGLGLSLNQGWLYGSETLSQLGHHAWYSGIYRLGIYALEAAALTCFLLCVPWRSSILTAWGKRTLFVFLLHGFIIKAAIAAGLFDSLDGKLWHVPLLLSAALALTLCLSHPLVERYAKGWIEPAFNPMKQLVSKVSVHPNGRK</sequence>
<proteinExistence type="inferred from homology"/>
<dbReference type="PANTHER" id="PTHR37312">
    <property type="entry name" value="MEMBRANE-BOUND ACYLTRANSFERASE YKRP-RELATED"/>
    <property type="match status" value="1"/>
</dbReference>
<evidence type="ECO:0000256" key="2">
    <source>
        <dbReference type="ARBA" id="ARBA00007400"/>
    </source>
</evidence>
<feature type="domain" description="Acyltransferase 3" evidence="4">
    <location>
        <begin position="14"/>
        <end position="316"/>
    </location>
</feature>
<dbReference type="InterPro" id="IPR052734">
    <property type="entry name" value="Nod_factor_acetyltransferase"/>
</dbReference>
<evidence type="ECO:0000313" key="6">
    <source>
        <dbReference type="Proteomes" id="UP000812277"/>
    </source>
</evidence>
<comment type="subcellular location">
    <subcellularLocation>
        <location evidence="1">Membrane</location>
    </subcellularLocation>
</comment>
<reference evidence="5 6" key="1">
    <citation type="submission" date="2021-07" db="EMBL/GenBank/DDBJ databases">
        <title>Paenibacillus radiodurans sp. nov., isolated from the southeastern edge of Tengger Desert.</title>
        <authorList>
            <person name="Zhang G."/>
        </authorList>
    </citation>
    <scope>NUCLEOTIDE SEQUENCE [LARGE SCALE GENOMIC DNA]</scope>
    <source>
        <strain evidence="5 6">DT7-4</strain>
    </source>
</reference>
<name>A0ABS7DB86_9BACL</name>